<dbReference type="PANTHER" id="PTHR45654:SF77">
    <property type="entry name" value="HOMEOBOX-LEUCINE ZIPPER PROTEIN MERISTEM L1"/>
    <property type="match status" value="1"/>
</dbReference>
<sequence length="156" mass="18536">MNFISENKLPRTRNGSWQLDFEGPSSEQQQPQPQSQPQQPNQHPKKRSNHFITQEQIRELDAFFKFNDHPSEKERKELGNRLELSPSQIKFWFQNKRTKLKAQSQKEENQILKAQHQKLRAENEKLRTQMTCYKEIPHRCNSCGTCATLVMSNERQ</sequence>
<keyword evidence="2 3" id="KW-0539">Nucleus</keyword>
<name>A0A2Z6N271_TRISU</name>
<dbReference type="CDD" id="cd00086">
    <property type="entry name" value="homeodomain"/>
    <property type="match status" value="1"/>
</dbReference>
<keyword evidence="2 3" id="KW-0238">DNA-binding</keyword>
<gene>
    <name evidence="7" type="ORF">TSUD_295860</name>
</gene>
<dbReference type="GO" id="GO:0003677">
    <property type="term" value="F:DNA binding"/>
    <property type="evidence" value="ECO:0007669"/>
    <property type="project" value="UniProtKB-UniRule"/>
</dbReference>
<feature type="coiled-coil region" evidence="4">
    <location>
        <begin position="95"/>
        <end position="136"/>
    </location>
</feature>
<keyword evidence="8" id="KW-1185">Reference proteome</keyword>
<proteinExistence type="predicted"/>
<dbReference type="EMBL" id="DF973418">
    <property type="protein sequence ID" value="GAU30105.1"/>
    <property type="molecule type" value="Genomic_DNA"/>
</dbReference>
<dbReference type="Proteomes" id="UP000242715">
    <property type="component" value="Unassembled WGS sequence"/>
</dbReference>
<evidence type="ECO:0000256" key="4">
    <source>
        <dbReference type="SAM" id="Coils"/>
    </source>
</evidence>
<dbReference type="GO" id="GO:0005634">
    <property type="term" value="C:nucleus"/>
    <property type="evidence" value="ECO:0007669"/>
    <property type="project" value="UniProtKB-SubCell"/>
</dbReference>
<keyword evidence="4" id="KW-0175">Coiled coil</keyword>
<dbReference type="InterPro" id="IPR001356">
    <property type="entry name" value="HD"/>
</dbReference>
<evidence type="ECO:0000256" key="3">
    <source>
        <dbReference type="RuleBase" id="RU000682"/>
    </source>
</evidence>
<dbReference type="AlphaFoldDB" id="A0A2Z6N271"/>
<evidence type="ECO:0000313" key="8">
    <source>
        <dbReference type="Proteomes" id="UP000242715"/>
    </source>
</evidence>
<evidence type="ECO:0000259" key="6">
    <source>
        <dbReference type="PROSITE" id="PS50071"/>
    </source>
</evidence>
<keyword evidence="2 3" id="KW-0371">Homeobox</keyword>
<dbReference type="SUPFAM" id="SSF46689">
    <property type="entry name" value="Homeodomain-like"/>
    <property type="match status" value="1"/>
</dbReference>
<dbReference type="Gene3D" id="1.10.10.60">
    <property type="entry name" value="Homeodomain-like"/>
    <property type="match status" value="1"/>
</dbReference>
<accession>A0A2Z6N271</accession>
<dbReference type="PANTHER" id="PTHR45654">
    <property type="entry name" value="HOMEOBOX-LEUCINE ZIPPER PROTEIN MERISTEM L1"/>
    <property type="match status" value="1"/>
</dbReference>
<feature type="region of interest" description="Disordered" evidence="5">
    <location>
        <begin position="1"/>
        <end position="51"/>
    </location>
</feature>
<organism evidence="7 8">
    <name type="scientific">Trifolium subterraneum</name>
    <name type="common">Subterranean clover</name>
    <dbReference type="NCBI Taxonomy" id="3900"/>
    <lineage>
        <taxon>Eukaryota</taxon>
        <taxon>Viridiplantae</taxon>
        <taxon>Streptophyta</taxon>
        <taxon>Embryophyta</taxon>
        <taxon>Tracheophyta</taxon>
        <taxon>Spermatophyta</taxon>
        <taxon>Magnoliopsida</taxon>
        <taxon>eudicotyledons</taxon>
        <taxon>Gunneridae</taxon>
        <taxon>Pentapetalae</taxon>
        <taxon>rosids</taxon>
        <taxon>fabids</taxon>
        <taxon>Fabales</taxon>
        <taxon>Fabaceae</taxon>
        <taxon>Papilionoideae</taxon>
        <taxon>50 kb inversion clade</taxon>
        <taxon>NPAAA clade</taxon>
        <taxon>Hologalegina</taxon>
        <taxon>IRL clade</taxon>
        <taxon>Trifolieae</taxon>
        <taxon>Trifolium</taxon>
    </lineage>
</organism>
<feature type="domain" description="Homeobox" evidence="6">
    <location>
        <begin position="43"/>
        <end position="103"/>
    </location>
</feature>
<dbReference type="Pfam" id="PF00046">
    <property type="entry name" value="Homeodomain"/>
    <property type="match status" value="1"/>
</dbReference>
<evidence type="ECO:0000313" key="7">
    <source>
        <dbReference type="EMBL" id="GAU30105.1"/>
    </source>
</evidence>
<dbReference type="SMART" id="SM00389">
    <property type="entry name" value="HOX"/>
    <property type="match status" value="1"/>
</dbReference>
<dbReference type="OrthoDB" id="1515643at2759"/>
<dbReference type="InterPro" id="IPR009057">
    <property type="entry name" value="Homeodomain-like_sf"/>
</dbReference>
<protein>
    <recommendedName>
        <fullName evidence="6">Homeobox domain-containing protein</fullName>
    </recommendedName>
</protein>
<feature type="DNA-binding region" description="Homeobox" evidence="2">
    <location>
        <begin position="45"/>
        <end position="104"/>
    </location>
</feature>
<evidence type="ECO:0000256" key="1">
    <source>
        <dbReference type="ARBA" id="ARBA00004123"/>
    </source>
</evidence>
<dbReference type="InterPro" id="IPR042160">
    <property type="entry name" value="HD-Zip_IV"/>
</dbReference>
<comment type="subcellular location">
    <subcellularLocation>
        <location evidence="1 2 3">Nucleus</location>
    </subcellularLocation>
</comment>
<feature type="compositionally biased region" description="Low complexity" evidence="5">
    <location>
        <begin position="24"/>
        <end position="42"/>
    </location>
</feature>
<dbReference type="PROSITE" id="PS50071">
    <property type="entry name" value="HOMEOBOX_2"/>
    <property type="match status" value="1"/>
</dbReference>
<evidence type="ECO:0000256" key="2">
    <source>
        <dbReference type="PROSITE-ProRule" id="PRU00108"/>
    </source>
</evidence>
<evidence type="ECO:0000256" key="5">
    <source>
        <dbReference type="SAM" id="MobiDB-lite"/>
    </source>
</evidence>
<reference evidence="8" key="1">
    <citation type="journal article" date="2017" name="Front. Plant Sci.">
        <title>Climate Clever Clovers: New Paradigm to Reduce the Environmental Footprint of Ruminants by Breeding Low Methanogenic Forages Utilizing Haplotype Variation.</title>
        <authorList>
            <person name="Kaur P."/>
            <person name="Appels R."/>
            <person name="Bayer P.E."/>
            <person name="Keeble-Gagnere G."/>
            <person name="Wang J."/>
            <person name="Hirakawa H."/>
            <person name="Shirasawa K."/>
            <person name="Vercoe P."/>
            <person name="Stefanova K."/>
            <person name="Durmic Z."/>
            <person name="Nichols P."/>
            <person name="Revell C."/>
            <person name="Isobe S.N."/>
            <person name="Edwards D."/>
            <person name="Erskine W."/>
        </authorList>
    </citation>
    <scope>NUCLEOTIDE SEQUENCE [LARGE SCALE GENOMIC DNA]</scope>
    <source>
        <strain evidence="8">cv. Daliak</strain>
    </source>
</reference>